<dbReference type="eggNOG" id="KOG2118">
    <property type="taxonomic scope" value="Eukaryota"/>
</dbReference>
<evidence type="ECO:0000259" key="11">
    <source>
        <dbReference type="PROSITE" id="PS51846"/>
    </source>
</evidence>
<evidence type="ECO:0000256" key="6">
    <source>
        <dbReference type="PROSITE-ProRule" id="PRU00703"/>
    </source>
</evidence>
<dbReference type="InterPro" id="IPR045095">
    <property type="entry name" value="ACDP"/>
</dbReference>
<dbReference type="GeneID" id="7452331"/>
<dbReference type="HOGENOM" id="CLU_011310_0_1_1"/>
<feature type="domain" description="CBS" evidence="10">
    <location>
        <begin position="190"/>
        <end position="251"/>
    </location>
</feature>
<keyword evidence="2 7" id="KW-0812">Transmembrane</keyword>
<dbReference type="InterPro" id="IPR000644">
    <property type="entry name" value="CBS_dom"/>
</dbReference>
<dbReference type="PANTHER" id="PTHR12064:SF94">
    <property type="entry name" value="UNEXTENDED PROTEIN"/>
    <property type="match status" value="1"/>
</dbReference>
<keyword evidence="13" id="KW-1185">Reference proteome</keyword>
<dbReference type="InterPro" id="IPR046342">
    <property type="entry name" value="CBS_dom_sf"/>
</dbReference>
<keyword evidence="6" id="KW-0129">CBS domain</keyword>
<feature type="domain" description="CNNM transmembrane" evidence="11">
    <location>
        <begin position="1"/>
        <end position="171"/>
    </location>
</feature>
<evidence type="ECO:0008006" key="14">
    <source>
        <dbReference type="Google" id="ProtNLM"/>
    </source>
</evidence>
<dbReference type="Pfam" id="PF00571">
    <property type="entry name" value="CBS"/>
    <property type="match status" value="1"/>
</dbReference>
<dbReference type="RefSeq" id="XP_002288011.1">
    <property type="nucleotide sequence ID" value="XM_002287975.1"/>
</dbReference>
<organism evidence="12 13">
    <name type="scientific">Thalassiosira pseudonana</name>
    <name type="common">Marine diatom</name>
    <name type="synonym">Cyclotella nana</name>
    <dbReference type="NCBI Taxonomy" id="35128"/>
    <lineage>
        <taxon>Eukaryota</taxon>
        <taxon>Sar</taxon>
        <taxon>Stramenopiles</taxon>
        <taxon>Ochrophyta</taxon>
        <taxon>Bacillariophyta</taxon>
        <taxon>Coscinodiscophyceae</taxon>
        <taxon>Thalassiosirophycidae</taxon>
        <taxon>Thalassiosirales</taxon>
        <taxon>Thalassiosiraceae</taxon>
        <taxon>Thalassiosira</taxon>
    </lineage>
</organism>
<dbReference type="GO" id="GO:0022857">
    <property type="term" value="F:transmembrane transporter activity"/>
    <property type="evidence" value="ECO:0000318"/>
    <property type="project" value="GO_Central"/>
</dbReference>
<comment type="subcellular location">
    <subcellularLocation>
        <location evidence="1">Membrane</location>
        <topology evidence="1">Multi-pass membrane protein</topology>
    </subcellularLocation>
</comment>
<dbReference type="PROSITE" id="PS51371">
    <property type="entry name" value="CBS"/>
    <property type="match status" value="1"/>
</dbReference>
<evidence type="ECO:0000256" key="5">
    <source>
        <dbReference type="ARBA" id="ARBA00023136"/>
    </source>
</evidence>
<name>B8BVF9_THAPS</name>
<feature type="non-terminal residue" evidence="12">
    <location>
        <position position="1"/>
    </location>
</feature>
<dbReference type="Pfam" id="PF01595">
    <property type="entry name" value="CNNM"/>
    <property type="match status" value="1"/>
</dbReference>
<evidence type="ECO:0000256" key="9">
    <source>
        <dbReference type="SAM" id="SignalP"/>
    </source>
</evidence>
<dbReference type="PROSITE" id="PS51846">
    <property type="entry name" value="CNNM"/>
    <property type="match status" value="1"/>
</dbReference>
<keyword evidence="4 7" id="KW-1133">Transmembrane helix</keyword>
<feature type="transmembrane region" description="Helical" evidence="8">
    <location>
        <begin position="81"/>
        <end position="99"/>
    </location>
</feature>
<dbReference type="PANTHER" id="PTHR12064">
    <property type="entry name" value="METAL TRANSPORTER CNNM"/>
    <property type="match status" value="1"/>
</dbReference>
<evidence type="ECO:0000313" key="12">
    <source>
        <dbReference type="EMBL" id="EED95454.1"/>
    </source>
</evidence>
<evidence type="ECO:0000259" key="10">
    <source>
        <dbReference type="PROSITE" id="PS51371"/>
    </source>
</evidence>
<feature type="non-terminal residue" evidence="12">
    <location>
        <position position="288"/>
    </location>
</feature>
<feature type="transmembrane region" description="Helical" evidence="8">
    <location>
        <begin position="119"/>
        <end position="137"/>
    </location>
</feature>
<evidence type="ECO:0000256" key="7">
    <source>
        <dbReference type="PROSITE-ProRule" id="PRU01193"/>
    </source>
</evidence>
<dbReference type="GO" id="GO:0010960">
    <property type="term" value="P:magnesium ion homeostasis"/>
    <property type="evidence" value="ECO:0000318"/>
    <property type="project" value="GO_Central"/>
</dbReference>
<dbReference type="KEGG" id="tps:THAPSDRAFT_31764"/>
<dbReference type="InterPro" id="IPR002550">
    <property type="entry name" value="CNNM"/>
</dbReference>
<feature type="signal peptide" evidence="9">
    <location>
        <begin position="1"/>
        <end position="18"/>
    </location>
</feature>
<keyword evidence="5 7" id="KW-0472">Membrane</keyword>
<dbReference type="AlphaFoldDB" id="B8BVF9"/>
<evidence type="ECO:0000256" key="8">
    <source>
        <dbReference type="SAM" id="Phobius"/>
    </source>
</evidence>
<dbReference type="SUPFAM" id="SSF54631">
    <property type="entry name" value="CBS-domain pair"/>
    <property type="match status" value="1"/>
</dbReference>
<dbReference type="InParanoid" id="B8BVF9"/>
<reference evidence="12 13" key="1">
    <citation type="journal article" date="2004" name="Science">
        <title>The genome of the diatom Thalassiosira pseudonana: ecology, evolution, and metabolism.</title>
        <authorList>
            <person name="Armbrust E.V."/>
            <person name="Berges J.A."/>
            <person name="Bowler C."/>
            <person name="Green B.R."/>
            <person name="Martinez D."/>
            <person name="Putnam N.H."/>
            <person name="Zhou S."/>
            <person name="Allen A.E."/>
            <person name="Apt K.E."/>
            <person name="Bechner M."/>
            <person name="Brzezinski M.A."/>
            <person name="Chaal B.K."/>
            <person name="Chiovitti A."/>
            <person name="Davis A.K."/>
            <person name="Demarest M.S."/>
            <person name="Detter J.C."/>
            <person name="Glavina T."/>
            <person name="Goodstein D."/>
            <person name="Hadi M.Z."/>
            <person name="Hellsten U."/>
            <person name="Hildebrand M."/>
            <person name="Jenkins B.D."/>
            <person name="Jurka J."/>
            <person name="Kapitonov V.V."/>
            <person name="Kroger N."/>
            <person name="Lau W.W."/>
            <person name="Lane T.W."/>
            <person name="Larimer F.W."/>
            <person name="Lippmeier J.C."/>
            <person name="Lucas S."/>
            <person name="Medina M."/>
            <person name="Montsant A."/>
            <person name="Obornik M."/>
            <person name="Parker M.S."/>
            <person name="Palenik B."/>
            <person name="Pazour G.J."/>
            <person name="Richardson P.M."/>
            <person name="Rynearson T.A."/>
            <person name="Saito M.A."/>
            <person name="Schwartz D.C."/>
            <person name="Thamatrakoln K."/>
            <person name="Valentin K."/>
            <person name="Vardi A."/>
            <person name="Wilkerson F.P."/>
            <person name="Rokhsar D.S."/>
        </authorList>
    </citation>
    <scope>NUCLEOTIDE SEQUENCE [LARGE SCALE GENOMIC DNA]</scope>
    <source>
        <strain evidence="12 13">CCMP1335</strain>
    </source>
</reference>
<dbReference type="STRING" id="35128.B8BVF9"/>
<keyword evidence="3" id="KW-0677">Repeat</keyword>
<dbReference type="CDD" id="cd04590">
    <property type="entry name" value="CBS_pair_CorC_HlyC_assoc"/>
    <property type="match status" value="1"/>
</dbReference>
<dbReference type="EMBL" id="CM000639">
    <property type="protein sequence ID" value="EED95454.1"/>
    <property type="molecule type" value="Genomic_DNA"/>
</dbReference>
<dbReference type="Gene3D" id="3.10.580.10">
    <property type="entry name" value="CBS-domain"/>
    <property type="match status" value="1"/>
</dbReference>
<reference evidence="12 13" key="2">
    <citation type="journal article" date="2008" name="Nature">
        <title>The Phaeodactylum genome reveals the evolutionary history of diatom genomes.</title>
        <authorList>
            <person name="Bowler C."/>
            <person name="Allen A.E."/>
            <person name="Badger J.H."/>
            <person name="Grimwood J."/>
            <person name="Jabbari K."/>
            <person name="Kuo A."/>
            <person name="Maheswari U."/>
            <person name="Martens C."/>
            <person name="Maumus F."/>
            <person name="Otillar R.P."/>
            <person name="Rayko E."/>
            <person name="Salamov A."/>
            <person name="Vandepoele K."/>
            <person name="Beszteri B."/>
            <person name="Gruber A."/>
            <person name="Heijde M."/>
            <person name="Katinka M."/>
            <person name="Mock T."/>
            <person name="Valentin K."/>
            <person name="Verret F."/>
            <person name="Berges J.A."/>
            <person name="Brownlee C."/>
            <person name="Cadoret J.P."/>
            <person name="Chiovitti A."/>
            <person name="Choi C.J."/>
            <person name="Coesel S."/>
            <person name="De Martino A."/>
            <person name="Detter J.C."/>
            <person name="Durkin C."/>
            <person name="Falciatore A."/>
            <person name="Fournet J."/>
            <person name="Haruta M."/>
            <person name="Huysman M.J."/>
            <person name="Jenkins B.D."/>
            <person name="Jiroutova K."/>
            <person name="Jorgensen R.E."/>
            <person name="Joubert Y."/>
            <person name="Kaplan A."/>
            <person name="Kroger N."/>
            <person name="Kroth P.G."/>
            <person name="La Roche J."/>
            <person name="Lindquist E."/>
            <person name="Lommer M."/>
            <person name="Martin-Jezequel V."/>
            <person name="Lopez P.J."/>
            <person name="Lucas S."/>
            <person name="Mangogna M."/>
            <person name="McGinnis K."/>
            <person name="Medlin L.K."/>
            <person name="Montsant A."/>
            <person name="Oudot-Le Secq M.P."/>
            <person name="Napoli C."/>
            <person name="Obornik M."/>
            <person name="Parker M.S."/>
            <person name="Petit J.L."/>
            <person name="Porcel B.M."/>
            <person name="Poulsen N."/>
            <person name="Robison M."/>
            <person name="Rychlewski L."/>
            <person name="Rynearson T.A."/>
            <person name="Schmutz J."/>
            <person name="Shapiro H."/>
            <person name="Siaut M."/>
            <person name="Stanley M."/>
            <person name="Sussman M.R."/>
            <person name="Taylor A.R."/>
            <person name="Vardi A."/>
            <person name="von Dassow P."/>
            <person name="Vyverman W."/>
            <person name="Willis A."/>
            <person name="Wyrwicz L.S."/>
            <person name="Rokhsar D.S."/>
            <person name="Weissenbach J."/>
            <person name="Armbrust E.V."/>
            <person name="Green B.R."/>
            <person name="Van de Peer Y."/>
            <person name="Grigoriev I.V."/>
        </authorList>
    </citation>
    <scope>NUCLEOTIDE SEQUENCE [LARGE SCALE GENOMIC DNA]</scope>
    <source>
        <strain evidence="12 13">CCMP1335</strain>
    </source>
</reference>
<dbReference type="PaxDb" id="35128-Thaps31764"/>
<evidence type="ECO:0000256" key="2">
    <source>
        <dbReference type="ARBA" id="ARBA00022692"/>
    </source>
</evidence>
<evidence type="ECO:0000256" key="4">
    <source>
        <dbReference type="ARBA" id="ARBA00022989"/>
    </source>
</evidence>
<dbReference type="GO" id="GO:0016020">
    <property type="term" value="C:membrane"/>
    <property type="evidence" value="ECO:0007669"/>
    <property type="project" value="UniProtKB-SubCell"/>
</dbReference>
<accession>B8BVF9</accession>
<protein>
    <recommendedName>
        <fullName evidence="14">CNNM transmembrane domain-containing protein</fullName>
    </recommendedName>
</protein>
<dbReference type="OMA" id="MTENITC"/>
<keyword evidence="9" id="KW-0732">Signal</keyword>
<dbReference type="InterPro" id="IPR044751">
    <property type="entry name" value="Ion_transp-like_CBS"/>
</dbReference>
<feature type="transmembrane region" description="Helical" evidence="8">
    <location>
        <begin position="53"/>
        <end position="74"/>
    </location>
</feature>
<sequence>LIVILLVFSALFSGLTLGLMSLDLSGLEIVMANADDPGLARAAKAIYPVRKNGNLLLCTLLLGNVGVNSLLSILMADLTSGLVGFLASTFSIVILGEIIPQAVCSRFPLQVGEKTVPLVRVFILLLCVIAYPMAFILNKIMGHEIGTTYSASEMAKLIEMHVQTGHFQSDTGAAMTGALRIHSISVKEAMTPLMNTFMLSADEKLGFDTVAKIFKTGYSRIPVYEVSKSNVIGLLFVKDLIFLDPEDEIPVKNFVQIFGRGLHIVWPDDKLGSVLKLLKKGRSHMALV</sequence>
<gene>
    <name evidence="12" type="ORF">THAPSDRAFT_31764</name>
</gene>
<feature type="chain" id="PRO_5002869041" description="CNNM transmembrane domain-containing protein" evidence="9">
    <location>
        <begin position="19"/>
        <end position="288"/>
    </location>
</feature>
<dbReference type="Proteomes" id="UP000001449">
    <property type="component" value="Chromosome 2"/>
</dbReference>
<evidence type="ECO:0000256" key="1">
    <source>
        <dbReference type="ARBA" id="ARBA00004141"/>
    </source>
</evidence>
<evidence type="ECO:0000256" key="3">
    <source>
        <dbReference type="ARBA" id="ARBA00022737"/>
    </source>
</evidence>
<evidence type="ECO:0000313" key="13">
    <source>
        <dbReference type="Proteomes" id="UP000001449"/>
    </source>
</evidence>
<proteinExistence type="predicted"/>